<dbReference type="Pfam" id="PF00356">
    <property type="entry name" value="LacI"/>
    <property type="match status" value="1"/>
</dbReference>
<dbReference type="PANTHER" id="PTHR30146:SF109">
    <property type="entry name" value="HTH-TYPE TRANSCRIPTIONAL REGULATOR GALS"/>
    <property type="match status" value="1"/>
</dbReference>
<evidence type="ECO:0000256" key="3">
    <source>
        <dbReference type="ARBA" id="ARBA00023163"/>
    </source>
</evidence>
<dbReference type="SUPFAM" id="SSF47413">
    <property type="entry name" value="lambda repressor-like DNA-binding domains"/>
    <property type="match status" value="1"/>
</dbReference>
<dbReference type="PANTHER" id="PTHR30146">
    <property type="entry name" value="LACI-RELATED TRANSCRIPTIONAL REPRESSOR"/>
    <property type="match status" value="1"/>
</dbReference>
<evidence type="ECO:0000313" key="6">
    <source>
        <dbReference type="EMBL" id="UUI71230.1"/>
    </source>
</evidence>
<name>A0ABY5KQ70_9CELL</name>
<gene>
    <name evidence="6" type="ORF">NP048_15745</name>
</gene>
<evidence type="ECO:0000256" key="2">
    <source>
        <dbReference type="ARBA" id="ARBA00023125"/>
    </source>
</evidence>
<dbReference type="Pfam" id="PF13377">
    <property type="entry name" value="Peripla_BP_3"/>
    <property type="match status" value="1"/>
</dbReference>
<dbReference type="InterPro" id="IPR046335">
    <property type="entry name" value="LacI/GalR-like_sensor"/>
</dbReference>
<evidence type="ECO:0000313" key="7">
    <source>
        <dbReference type="Proteomes" id="UP001316384"/>
    </source>
</evidence>
<keyword evidence="1" id="KW-0805">Transcription regulation</keyword>
<feature type="region of interest" description="Disordered" evidence="4">
    <location>
        <begin position="1"/>
        <end position="28"/>
    </location>
</feature>
<accession>A0ABY5KQ70</accession>
<dbReference type="EMBL" id="CP101987">
    <property type="protein sequence ID" value="UUI71230.1"/>
    <property type="molecule type" value="Genomic_DNA"/>
</dbReference>
<dbReference type="PROSITE" id="PS50932">
    <property type="entry name" value="HTH_LACI_2"/>
    <property type="match status" value="1"/>
</dbReference>
<dbReference type="InterPro" id="IPR028082">
    <property type="entry name" value="Peripla_BP_I"/>
</dbReference>
<evidence type="ECO:0000256" key="4">
    <source>
        <dbReference type="SAM" id="MobiDB-lite"/>
    </source>
</evidence>
<dbReference type="Gene3D" id="3.40.50.2300">
    <property type="match status" value="2"/>
</dbReference>
<keyword evidence="7" id="KW-1185">Reference proteome</keyword>
<evidence type="ECO:0000259" key="5">
    <source>
        <dbReference type="PROSITE" id="PS50932"/>
    </source>
</evidence>
<dbReference type="CDD" id="cd01574">
    <property type="entry name" value="PBP1_LacI"/>
    <property type="match status" value="1"/>
</dbReference>
<dbReference type="InterPro" id="IPR010982">
    <property type="entry name" value="Lambda_DNA-bd_dom_sf"/>
</dbReference>
<dbReference type="RefSeq" id="WP_227576567.1">
    <property type="nucleotide sequence ID" value="NZ_CP101987.1"/>
</dbReference>
<dbReference type="Gene3D" id="1.10.260.40">
    <property type="entry name" value="lambda repressor-like DNA-binding domains"/>
    <property type="match status" value="1"/>
</dbReference>
<dbReference type="SUPFAM" id="SSF53822">
    <property type="entry name" value="Periplasmic binding protein-like I"/>
    <property type="match status" value="1"/>
</dbReference>
<proteinExistence type="predicted"/>
<keyword evidence="2 6" id="KW-0238">DNA-binding</keyword>
<sequence>MPVAPDPGDSTPADDDAPPGNDLKHRPEGRQWRMRDVAKLAGVSHQTVSRVVNTPDLVRPETRERVLAAIAALDYRPSSAARALSIRKSSTIGVVDSGSAVPGQAHMLSAVERAARGRGFATHVTTVNGEGEEAVRDALHQLVRDDVEGIVVMGNTAQLAHAADVVGATVPVAMVSAPRAWRSPVIHVGVDSVAAARTATRHLLDQGCTRIAHVPGPAGWLDAEGRAQGWREALTAAGHVPSLVYPGDWSPESGYEAGRRIVASGEADGVFVGNDHMALGLLWAFAEQGVRVPDDVAVVGFDDLVGSAVFTPPLTTMRQPFDAIGTESIAQLIAMIEGRGAQDVVLDAELVVRRSSLRNG</sequence>
<evidence type="ECO:0000256" key="1">
    <source>
        <dbReference type="ARBA" id="ARBA00023015"/>
    </source>
</evidence>
<dbReference type="CDD" id="cd01392">
    <property type="entry name" value="HTH_LacI"/>
    <property type="match status" value="1"/>
</dbReference>
<reference evidence="6 7" key="1">
    <citation type="submission" date="2022-07" db="EMBL/GenBank/DDBJ databases">
        <title>Novel species in genus cellulomonas.</title>
        <authorList>
            <person name="Ye L."/>
        </authorList>
    </citation>
    <scope>NUCLEOTIDE SEQUENCE [LARGE SCALE GENOMIC DNA]</scope>
    <source>
        <strain evidence="7">zg-B89</strain>
    </source>
</reference>
<dbReference type="SMART" id="SM00354">
    <property type="entry name" value="HTH_LACI"/>
    <property type="match status" value="1"/>
</dbReference>
<keyword evidence="3" id="KW-0804">Transcription</keyword>
<dbReference type="Proteomes" id="UP001316384">
    <property type="component" value="Chromosome"/>
</dbReference>
<protein>
    <submittedName>
        <fullName evidence="6">LacI family DNA-binding transcriptional regulator</fullName>
    </submittedName>
</protein>
<organism evidence="6 7">
    <name type="scientific">Cellulomonas xiejunii</name>
    <dbReference type="NCBI Taxonomy" id="2968083"/>
    <lineage>
        <taxon>Bacteria</taxon>
        <taxon>Bacillati</taxon>
        <taxon>Actinomycetota</taxon>
        <taxon>Actinomycetes</taxon>
        <taxon>Micrococcales</taxon>
        <taxon>Cellulomonadaceae</taxon>
        <taxon>Cellulomonas</taxon>
    </lineage>
</organism>
<dbReference type="InterPro" id="IPR000843">
    <property type="entry name" value="HTH_LacI"/>
</dbReference>
<dbReference type="GO" id="GO:0003677">
    <property type="term" value="F:DNA binding"/>
    <property type="evidence" value="ECO:0007669"/>
    <property type="project" value="UniProtKB-KW"/>
</dbReference>
<dbReference type="PROSITE" id="PS00356">
    <property type="entry name" value="HTH_LACI_1"/>
    <property type="match status" value="1"/>
</dbReference>
<feature type="domain" description="HTH lacI-type" evidence="5">
    <location>
        <begin position="33"/>
        <end position="86"/>
    </location>
</feature>